<evidence type="ECO:0000313" key="4">
    <source>
        <dbReference type="Proteomes" id="UP001576726"/>
    </source>
</evidence>
<evidence type="ECO:0000259" key="2">
    <source>
        <dbReference type="Pfam" id="PF02120"/>
    </source>
</evidence>
<comment type="caution">
    <text evidence="3">The sequence shown here is derived from an EMBL/GenBank/DDBJ whole genome shotgun (WGS) entry which is preliminary data.</text>
</comment>
<evidence type="ECO:0000313" key="3">
    <source>
        <dbReference type="EMBL" id="MFB2651816.1"/>
    </source>
</evidence>
<dbReference type="InterPro" id="IPR038610">
    <property type="entry name" value="FliK-like_C_sf"/>
</dbReference>
<dbReference type="PANTHER" id="PTHR37533">
    <property type="entry name" value="FLAGELLAR HOOK-LENGTH CONTROL PROTEIN"/>
    <property type="match status" value="1"/>
</dbReference>
<keyword evidence="3" id="KW-0282">Flagellum</keyword>
<dbReference type="InterPro" id="IPR021136">
    <property type="entry name" value="Flagellar_hook_control-like_C"/>
</dbReference>
<keyword evidence="3" id="KW-0966">Cell projection</keyword>
<feature type="compositionally biased region" description="Low complexity" evidence="1">
    <location>
        <begin position="10"/>
        <end position="22"/>
    </location>
</feature>
<organism evidence="3 4">
    <name type="scientific">Shewanella seohaensis</name>
    <dbReference type="NCBI Taxonomy" id="755175"/>
    <lineage>
        <taxon>Bacteria</taxon>
        <taxon>Pseudomonadati</taxon>
        <taxon>Pseudomonadota</taxon>
        <taxon>Gammaproteobacteria</taxon>
        <taxon>Alteromonadales</taxon>
        <taxon>Shewanellaceae</taxon>
        <taxon>Shewanella</taxon>
    </lineage>
</organism>
<feature type="region of interest" description="Disordered" evidence="1">
    <location>
        <begin position="521"/>
        <end position="554"/>
    </location>
</feature>
<gene>
    <name evidence="3" type="ORF">ACE02L_03600</name>
</gene>
<keyword evidence="3" id="KW-0969">Cilium</keyword>
<dbReference type="RefSeq" id="WP_374918417.1">
    <property type="nucleotide sequence ID" value="NZ_JBHFGJ010000001.1"/>
</dbReference>
<dbReference type="PANTHER" id="PTHR37533:SF2">
    <property type="entry name" value="FLAGELLAR HOOK-LENGTH CONTROL PROTEIN"/>
    <property type="match status" value="1"/>
</dbReference>
<proteinExistence type="predicted"/>
<feature type="compositionally biased region" description="Low complexity" evidence="1">
    <location>
        <begin position="33"/>
        <end position="52"/>
    </location>
</feature>
<protein>
    <submittedName>
        <fullName evidence="3">Flagellar hook-length control protein FliK</fullName>
    </submittedName>
</protein>
<reference evidence="3 4" key="1">
    <citation type="submission" date="2024-09" db="EMBL/GenBank/DDBJ databases">
        <authorList>
            <person name="Zhang Y."/>
        </authorList>
    </citation>
    <scope>NUCLEOTIDE SEQUENCE [LARGE SCALE GENOMIC DNA]</scope>
    <source>
        <strain evidence="3 4">SH314</strain>
    </source>
</reference>
<feature type="region of interest" description="Disordered" evidence="1">
    <location>
        <begin position="1"/>
        <end position="71"/>
    </location>
</feature>
<dbReference type="InterPro" id="IPR052563">
    <property type="entry name" value="FliK"/>
</dbReference>
<name>A0ABV4VS40_9GAMM</name>
<keyword evidence="4" id="KW-1185">Reference proteome</keyword>
<evidence type="ECO:0000256" key="1">
    <source>
        <dbReference type="SAM" id="MobiDB-lite"/>
    </source>
</evidence>
<dbReference type="Proteomes" id="UP001576726">
    <property type="component" value="Unassembled WGS sequence"/>
</dbReference>
<dbReference type="Gene3D" id="3.30.750.140">
    <property type="match status" value="1"/>
</dbReference>
<accession>A0ABV4VS40</accession>
<feature type="domain" description="Flagellar hook-length control protein-like C-terminal" evidence="2">
    <location>
        <begin position="453"/>
        <end position="535"/>
    </location>
</feature>
<dbReference type="EMBL" id="JBHFGJ010000001">
    <property type="protein sequence ID" value="MFB2651816.1"/>
    <property type="molecule type" value="Genomic_DNA"/>
</dbReference>
<dbReference type="CDD" id="cd17470">
    <property type="entry name" value="T3SS_Flik_C"/>
    <property type="match status" value="1"/>
</dbReference>
<sequence>MQQMNNILLASSAKNSASSSKALTQDTNSEDFSAALASVTSVSSPSTKPPVSQDVAVKSAKAEASTDDTNTDDEADINLIFAQIGMANEMKKAAAPGESLPLEADITATEDADAGSASLLVEDPSQTDSSIVDGTFSDEMAKFAQSTNTGLGDNKLNVSTESEDSGVLASKAAGQNTAQAAAQLLQQQASQQNAVDAESVEPQIPAADVDALVAAVTVAEMDTQGISVDDPHLIDDAALLTGLRSEKFVKPPENHILPIEGEPVLGGKELGTTDIGAKAINVSTQPADKALAFQSMASQAVDNQTPIKASNASASDVLTTNAATAANTNDLNTLGTNVATNVSGITAIDPSLTADSPSRAEISAGFLLKDAKLAVTLDAQQDSQVAALSSGSEETGSEFKPVEFKAVSSLHSLATPATQRQDIPQVQLSLRQGVETQNQMQEMIQRFSPVMKQQLVTMVSQGIQQAEIRLDPPELGHMLVKVQVHGDQTQVQFHVTQSQTRDVVEQAIPRLRELLQEQGMQLADSHVSQGDQGQRREGGFGEAGGSSGGNVDDFSAEELDLGLNQATSLNSGIDYYA</sequence>
<dbReference type="Pfam" id="PF02120">
    <property type="entry name" value="Flg_hook"/>
    <property type="match status" value="1"/>
</dbReference>